<keyword evidence="1" id="KW-0472">Membrane</keyword>
<dbReference type="Pfam" id="PF12104">
    <property type="entry name" value="Tcell_CD4_C"/>
    <property type="match status" value="1"/>
</dbReference>
<protein>
    <recommendedName>
        <fullName evidence="2">Ig-like domain-containing protein</fullName>
    </recommendedName>
</protein>
<dbReference type="Gene3D" id="1.20.5.900">
    <property type="entry name" value="transmembrane domain of human cd4"/>
    <property type="match status" value="1"/>
</dbReference>
<dbReference type="SUPFAM" id="SSF48726">
    <property type="entry name" value="Immunoglobulin"/>
    <property type="match status" value="4"/>
</dbReference>
<evidence type="ECO:0000259" key="2">
    <source>
        <dbReference type="PROSITE" id="PS50835"/>
    </source>
</evidence>
<dbReference type="InterPro" id="IPR013783">
    <property type="entry name" value="Ig-like_fold"/>
</dbReference>
<sequence length="404" mass="45798">MAHRSDISKGNFSMILSQVVISDAGTYVCVVGSQHFRVQLQVFKVTGFPSLGYLLQNENLTLNIEGSSGVSVTWFDNHKIPVTHQPQSRELKESGRSLYIYSLQTKDNGIWTCHITYKSAQLDIPYNVRVIGFYNNSRPETLYASVNSTVSFSYLLNTDLQMIGERETINGALEWKQKEDGSYQKKFSFTVTSKESVLPKSIDRLQLTGKTSSHLQVKLPKVRFEDAGWYRCQFMLSHRTMEKAIHVVGMRVSANPVGPLSKGAKVTLLCQLSAPLLPGAQLFWKHMNGTEQKTEMEGDTVEVITNSTGQWTCSLKVQDKVEISMCYTVEKAAEWNIYVLVVAGVGTGVVLLLLVSLLTFTCTARQRRRRRAEKMARIRQDLLEKRTCQCQRWLKNDYTHYTHA</sequence>
<dbReference type="Pfam" id="PF09191">
    <property type="entry name" value="CD4-extracel"/>
    <property type="match status" value="1"/>
</dbReference>
<feature type="domain" description="Ig-like" evidence="2">
    <location>
        <begin position="1"/>
        <end position="123"/>
    </location>
</feature>
<evidence type="ECO:0000313" key="3">
    <source>
        <dbReference type="Ensembl" id="ENSPCEP00000011100.1"/>
    </source>
</evidence>
<organism evidence="3 4">
    <name type="scientific">Pelusios castaneus</name>
    <name type="common">West African mud turtle</name>
    <dbReference type="NCBI Taxonomy" id="367368"/>
    <lineage>
        <taxon>Eukaryota</taxon>
        <taxon>Metazoa</taxon>
        <taxon>Chordata</taxon>
        <taxon>Craniata</taxon>
        <taxon>Vertebrata</taxon>
        <taxon>Euteleostomi</taxon>
        <taxon>Archelosauria</taxon>
        <taxon>Testudinata</taxon>
        <taxon>Testudines</taxon>
        <taxon>Pleurodira</taxon>
        <taxon>Pelomedusidae</taxon>
        <taxon>Pelusios</taxon>
    </lineage>
</organism>
<feature type="domain" description="Ig-like" evidence="2">
    <location>
        <begin position="262"/>
        <end position="324"/>
    </location>
</feature>
<dbReference type="PANTHER" id="PTHR11422">
    <property type="entry name" value="T-CELL SURFACE GLYCOPROTEIN CD4"/>
    <property type="match status" value="1"/>
</dbReference>
<feature type="transmembrane region" description="Helical" evidence="1">
    <location>
        <begin position="335"/>
        <end position="361"/>
    </location>
</feature>
<dbReference type="PANTHER" id="PTHR11422:SF0">
    <property type="entry name" value="T-CELL SURFACE GLYCOPROTEIN CD4"/>
    <property type="match status" value="1"/>
</dbReference>
<accession>A0A8C8RXL1</accession>
<proteinExistence type="predicted"/>
<name>A0A8C8RXL1_9SAUR</name>
<dbReference type="Proteomes" id="UP000694393">
    <property type="component" value="Unplaced"/>
</dbReference>
<evidence type="ECO:0000313" key="4">
    <source>
        <dbReference type="Proteomes" id="UP000694393"/>
    </source>
</evidence>
<dbReference type="Gene3D" id="2.60.40.10">
    <property type="entry name" value="Immunoglobulins"/>
    <property type="match status" value="4"/>
</dbReference>
<keyword evidence="1" id="KW-0812">Transmembrane</keyword>
<dbReference type="AlphaFoldDB" id="A0A8C8RXL1"/>
<dbReference type="Ensembl" id="ENSPCET00000011464.1">
    <property type="protein sequence ID" value="ENSPCEP00000011100.1"/>
    <property type="gene ID" value="ENSPCEG00000008780.1"/>
</dbReference>
<dbReference type="SMART" id="SM00409">
    <property type="entry name" value="IG"/>
    <property type="match status" value="2"/>
</dbReference>
<dbReference type="InterPro" id="IPR003599">
    <property type="entry name" value="Ig_sub"/>
</dbReference>
<reference evidence="3" key="2">
    <citation type="submission" date="2025-09" db="UniProtKB">
        <authorList>
            <consortium name="Ensembl"/>
        </authorList>
    </citation>
    <scope>IDENTIFICATION</scope>
</reference>
<dbReference type="InterPro" id="IPR015274">
    <property type="entry name" value="CD4-extracel"/>
</dbReference>
<reference evidence="3" key="1">
    <citation type="submission" date="2025-08" db="UniProtKB">
        <authorList>
            <consortium name="Ensembl"/>
        </authorList>
    </citation>
    <scope>IDENTIFICATION</scope>
</reference>
<dbReference type="InterPro" id="IPR007110">
    <property type="entry name" value="Ig-like_dom"/>
</dbReference>
<keyword evidence="4" id="KW-1185">Reference proteome</keyword>
<keyword evidence="1" id="KW-1133">Transmembrane helix</keyword>
<dbReference type="InterPro" id="IPR021963">
    <property type="entry name" value="Tcell_CD4_Cterm"/>
</dbReference>
<dbReference type="PROSITE" id="PS50835">
    <property type="entry name" value="IG_LIKE"/>
    <property type="match status" value="2"/>
</dbReference>
<dbReference type="InterPro" id="IPR036179">
    <property type="entry name" value="Ig-like_dom_sf"/>
</dbReference>
<evidence type="ECO:0000256" key="1">
    <source>
        <dbReference type="SAM" id="Phobius"/>
    </source>
</evidence>